<evidence type="ECO:0000313" key="3">
    <source>
        <dbReference type="EMBL" id="QEW25830.1"/>
    </source>
</evidence>
<sequence>MWSLTTNVFSLPALFGIRGSMARPAGETDTRIVAALRELSTFEDHELSDIGLCRSDLTPEGLVLAGERRKTQQAAIDREAAFSVSAVRRAN</sequence>
<dbReference type="Proteomes" id="UP000325785">
    <property type="component" value="Chromosome"/>
</dbReference>
<feature type="domain" description="YjiS-like" evidence="1">
    <location>
        <begin position="36"/>
        <end position="57"/>
    </location>
</feature>
<evidence type="ECO:0000259" key="1">
    <source>
        <dbReference type="Pfam" id="PF06568"/>
    </source>
</evidence>
<organism evidence="2 4">
    <name type="scientific">Roseovarius indicus</name>
    <dbReference type="NCBI Taxonomy" id="540747"/>
    <lineage>
        <taxon>Bacteria</taxon>
        <taxon>Pseudomonadati</taxon>
        <taxon>Pseudomonadota</taxon>
        <taxon>Alphaproteobacteria</taxon>
        <taxon>Rhodobacterales</taxon>
        <taxon>Roseobacteraceae</taxon>
        <taxon>Roseovarius</taxon>
    </lineage>
</organism>
<reference evidence="3 5" key="2">
    <citation type="submission" date="2018-08" db="EMBL/GenBank/DDBJ databases">
        <title>Genetic Globetrotter - A new plasmid hitch-hiking vast phylogenetic and geographic distances.</title>
        <authorList>
            <person name="Vollmers J."/>
            <person name="Petersen J."/>
        </authorList>
    </citation>
    <scope>NUCLEOTIDE SEQUENCE [LARGE SCALE GENOMIC DNA]</scope>
    <source>
        <strain evidence="3 5">DSM 26383</strain>
    </source>
</reference>
<gene>
    <name evidence="3" type="ORF">RIdsm_01619</name>
    <name evidence="2" type="ORF">XM52_05995</name>
</gene>
<keyword evidence="4" id="KW-1185">Reference proteome</keyword>
<name>A0A0T5PDH1_9RHOB</name>
<dbReference type="STRING" id="540747.SAMN04488031_10332"/>
<evidence type="ECO:0000313" key="5">
    <source>
        <dbReference type="Proteomes" id="UP000325785"/>
    </source>
</evidence>
<dbReference type="EMBL" id="CP031598">
    <property type="protein sequence ID" value="QEW25830.1"/>
    <property type="molecule type" value="Genomic_DNA"/>
</dbReference>
<proteinExistence type="predicted"/>
<accession>A0A0T5PDH1</accession>
<protein>
    <recommendedName>
        <fullName evidence="1">YjiS-like domain-containing protein</fullName>
    </recommendedName>
</protein>
<dbReference type="KEGG" id="rid:RIdsm_01619"/>
<dbReference type="AlphaFoldDB" id="A0A0T5PDH1"/>
<dbReference type="EMBL" id="LAXI01000002">
    <property type="protein sequence ID" value="KRS19205.1"/>
    <property type="molecule type" value="Genomic_DNA"/>
</dbReference>
<dbReference type="Pfam" id="PF06568">
    <property type="entry name" value="YjiS-like"/>
    <property type="match status" value="1"/>
</dbReference>
<dbReference type="RefSeq" id="WP_057814207.1">
    <property type="nucleotide sequence ID" value="NZ_CP031598.1"/>
</dbReference>
<dbReference type="InterPro" id="IPR009506">
    <property type="entry name" value="YjiS-like"/>
</dbReference>
<reference evidence="2 4" key="1">
    <citation type="submission" date="2015-04" db="EMBL/GenBank/DDBJ databases">
        <title>The draft genome sequence of Roseovarius indicus B108T.</title>
        <authorList>
            <person name="Li G."/>
            <person name="Lai Q."/>
            <person name="Shao Z."/>
            <person name="Yan P."/>
        </authorList>
    </citation>
    <scope>NUCLEOTIDE SEQUENCE [LARGE SCALE GENOMIC DNA]</scope>
    <source>
        <strain evidence="2 4">B108</strain>
    </source>
</reference>
<dbReference type="PATRIC" id="fig|540747.5.peg.2783"/>
<dbReference type="Proteomes" id="UP000051401">
    <property type="component" value="Unassembled WGS sequence"/>
</dbReference>
<dbReference type="OrthoDB" id="8244198at2"/>
<evidence type="ECO:0000313" key="4">
    <source>
        <dbReference type="Proteomes" id="UP000051401"/>
    </source>
</evidence>
<evidence type="ECO:0000313" key="2">
    <source>
        <dbReference type="EMBL" id="KRS19205.1"/>
    </source>
</evidence>